<evidence type="ECO:0000313" key="1">
    <source>
        <dbReference type="EMBL" id="SHK49690.1"/>
    </source>
</evidence>
<dbReference type="InterPro" id="IPR026334">
    <property type="entry name" value="FxSxx-COOH"/>
</dbReference>
<gene>
    <name evidence="1" type="ORF">SAMN05421803_12176</name>
</gene>
<evidence type="ECO:0000313" key="2">
    <source>
        <dbReference type="Proteomes" id="UP000184452"/>
    </source>
</evidence>
<dbReference type="AlphaFoldDB" id="A0A1M6SYF3"/>
<accession>A0A1M6SYF3</accession>
<proteinExistence type="predicted"/>
<sequence length="62" mass="6141">MEERPPTTGIGLVEVSGLSLRDLGTAEGTVLARVLGEVLAGGPEGGEGVAAFANDPDYAGLS</sequence>
<dbReference type="RefSeq" id="WP_073382618.1">
    <property type="nucleotide sequence ID" value="NZ_FQZK01000021.1"/>
</dbReference>
<keyword evidence="2" id="KW-1185">Reference proteome</keyword>
<dbReference type="NCBIfam" id="TIGR04268">
    <property type="entry name" value="FxSxx-COOH"/>
    <property type="match status" value="1"/>
</dbReference>
<reference evidence="1 2" key="1">
    <citation type="submission" date="2016-11" db="EMBL/GenBank/DDBJ databases">
        <authorList>
            <person name="Jaros S."/>
            <person name="Januszkiewicz K."/>
            <person name="Wedrychowicz H."/>
        </authorList>
    </citation>
    <scope>NUCLEOTIDE SEQUENCE [LARGE SCALE GENOMIC DNA]</scope>
    <source>
        <strain evidence="1 2">CGMCC 4.5723</strain>
    </source>
</reference>
<dbReference type="EMBL" id="FQZK01000021">
    <property type="protein sequence ID" value="SHK49690.1"/>
    <property type="molecule type" value="Genomic_DNA"/>
</dbReference>
<name>A0A1M6SYF3_9ACTN</name>
<organism evidence="1 2">
    <name type="scientific">Nocardiopsis flavescens</name>
    <dbReference type="NCBI Taxonomy" id="758803"/>
    <lineage>
        <taxon>Bacteria</taxon>
        <taxon>Bacillati</taxon>
        <taxon>Actinomycetota</taxon>
        <taxon>Actinomycetes</taxon>
        <taxon>Streptosporangiales</taxon>
        <taxon>Nocardiopsidaceae</taxon>
        <taxon>Nocardiopsis</taxon>
    </lineage>
</organism>
<protein>
    <submittedName>
        <fullName evidence="1">FXSXX-COOH protein</fullName>
    </submittedName>
</protein>
<dbReference type="Proteomes" id="UP000184452">
    <property type="component" value="Unassembled WGS sequence"/>
</dbReference>